<feature type="coiled-coil region" evidence="9">
    <location>
        <begin position="270"/>
        <end position="304"/>
    </location>
</feature>
<dbReference type="Pfam" id="PF00512">
    <property type="entry name" value="HisKA"/>
    <property type="match status" value="1"/>
</dbReference>
<dbReference type="PROSITE" id="PS50110">
    <property type="entry name" value="RESPONSE_REGULATORY"/>
    <property type="match status" value="1"/>
</dbReference>
<dbReference type="Gene3D" id="3.30.450.20">
    <property type="entry name" value="PAS domain"/>
    <property type="match status" value="2"/>
</dbReference>
<dbReference type="PRINTS" id="PR00344">
    <property type="entry name" value="BCTRLSENSOR"/>
</dbReference>
<feature type="domain" description="Histidine kinase" evidence="10">
    <location>
        <begin position="940"/>
        <end position="1158"/>
    </location>
</feature>
<dbReference type="PROSITE" id="PS50109">
    <property type="entry name" value="HIS_KIN"/>
    <property type="match status" value="1"/>
</dbReference>
<dbReference type="SMART" id="SM00086">
    <property type="entry name" value="PAC"/>
    <property type="match status" value="3"/>
</dbReference>
<evidence type="ECO:0000256" key="5">
    <source>
        <dbReference type="ARBA" id="ARBA00022777"/>
    </source>
</evidence>
<organism evidence="13 14">
    <name type="scientific">Leptothoe kymatousa TAU-MAC 1615</name>
    <dbReference type="NCBI Taxonomy" id="2364775"/>
    <lineage>
        <taxon>Bacteria</taxon>
        <taxon>Bacillati</taxon>
        <taxon>Cyanobacteriota</taxon>
        <taxon>Cyanophyceae</taxon>
        <taxon>Nodosilineales</taxon>
        <taxon>Cymatolegaceae</taxon>
        <taxon>Leptothoe</taxon>
        <taxon>Leptothoe kymatousa</taxon>
    </lineage>
</organism>
<dbReference type="InterPro" id="IPR004358">
    <property type="entry name" value="Sig_transdc_His_kin-like_C"/>
</dbReference>
<keyword evidence="5" id="KW-0418">Kinase</keyword>
<dbReference type="EMBL" id="JADOER010000009">
    <property type="protein sequence ID" value="MBT9312693.1"/>
    <property type="molecule type" value="Genomic_DNA"/>
</dbReference>
<evidence type="ECO:0000256" key="2">
    <source>
        <dbReference type="ARBA" id="ARBA00012438"/>
    </source>
</evidence>
<dbReference type="EC" id="2.7.13.3" evidence="2"/>
<dbReference type="PANTHER" id="PTHR42878">
    <property type="entry name" value="TWO-COMPONENT HISTIDINE KINASE"/>
    <property type="match status" value="1"/>
</dbReference>
<dbReference type="SUPFAM" id="SSF55874">
    <property type="entry name" value="ATPase domain of HSP90 chaperone/DNA topoisomerase II/histidine kinase"/>
    <property type="match status" value="1"/>
</dbReference>
<dbReference type="Gene3D" id="3.30.565.10">
    <property type="entry name" value="Histidine kinase-like ATPase, C-terminal domain"/>
    <property type="match status" value="1"/>
</dbReference>
<gene>
    <name evidence="13" type="ORF">IXB28_10785</name>
</gene>
<evidence type="ECO:0000256" key="8">
    <source>
        <dbReference type="PROSITE-ProRule" id="PRU00169"/>
    </source>
</evidence>
<dbReference type="SUPFAM" id="SSF55781">
    <property type="entry name" value="GAF domain-like"/>
    <property type="match status" value="3"/>
</dbReference>
<evidence type="ECO:0000256" key="6">
    <source>
        <dbReference type="ARBA" id="ARBA00023012"/>
    </source>
</evidence>
<dbReference type="InterPro" id="IPR003594">
    <property type="entry name" value="HATPase_dom"/>
</dbReference>
<dbReference type="InterPro" id="IPR003661">
    <property type="entry name" value="HisK_dim/P_dom"/>
</dbReference>
<dbReference type="SMART" id="SM00387">
    <property type="entry name" value="HATPase_c"/>
    <property type="match status" value="1"/>
</dbReference>
<dbReference type="InterPro" id="IPR050351">
    <property type="entry name" value="BphY/WalK/GraS-like"/>
</dbReference>
<dbReference type="Pfam" id="PF02518">
    <property type="entry name" value="HATPase_c"/>
    <property type="match status" value="1"/>
</dbReference>
<feature type="coiled-coil region" evidence="9">
    <location>
        <begin position="758"/>
        <end position="796"/>
    </location>
</feature>
<dbReference type="SMART" id="SM00065">
    <property type="entry name" value="GAF"/>
    <property type="match status" value="3"/>
</dbReference>
<dbReference type="Proteomes" id="UP001196661">
    <property type="component" value="Unassembled WGS sequence"/>
</dbReference>
<dbReference type="CDD" id="cd19920">
    <property type="entry name" value="REC_PA4781-like"/>
    <property type="match status" value="1"/>
</dbReference>
<dbReference type="SMART" id="SM00448">
    <property type="entry name" value="REC"/>
    <property type="match status" value="1"/>
</dbReference>
<comment type="caution">
    <text evidence="13">The sequence shown here is derived from an EMBL/GenBank/DDBJ whole genome shotgun (WGS) entry which is preliminary data.</text>
</comment>
<dbReference type="PANTHER" id="PTHR42878:SF15">
    <property type="entry name" value="BACTERIOPHYTOCHROME"/>
    <property type="match status" value="1"/>
</dbReference>
<dbReference type="SMART" id="SM00388">
    <property type="entry name" value="HisKA"/>
    <property type="match status" value="1"/>
</dbReference>
<feature type="modified residue" description="4-aspartylphosphate" evidence="8">
    <location>
        <position position="59"/>
    </location>
</feature>
<accession>A0ABS5Y4D1</accession>
<evidence type="ECO:0000256" key="9">
    <source>
        <dbReference type="SAM" id="Coils"/>
    </source>
</evidence>
<evidence type="ECO:0000259" key="11">
    <source>
        <dbReference type="PROSITE" id="PS50110"/>
    </source>
</evidence>
<evidence type="ECO:0000259" key="10">
    <source>
        <dbReference type="PROSITE" id="PS50109"/>
    </source>
</evidence>
<dbReference type="CDD" id="cd00082">
    <property type="entry name" value="HisKA"/>
    <property type="match status" value="1"/>
</dbReference>
<protein>
    <recommendedName>
        <fullName evidence="2">histidine kinase</fullName>
        <ecNumber evidence="2">2.7.13.3</ecNumber>
    </recommendedName>
</protein>
<dbReference type="Pfam" id="PF00072">
    <property type="entry name" value="Response_reg"/>
    <property type="match status" value="1"/>
</dbReference>
<dbReference type="Gene3D" id="1.10.287.130">
    <property type="match status" value="1"/>
</dbReference>
<dbReference type="InterPro" id="IPR001610">
    <property type="entry name" value="PAC"/>
</dbReference>
<dbReference type="SUPFAM" id="SSF47384">
    <property type="entry name" value="Homodimeric domain of signal transducing histidine kinase"/>
    <property type="match status" value="1"/>
</dbReference>
<reference evidence="13 14" key="1">
    <citation type="journal article" date="2021" name="Mar. Drugs">
        <title>Genome Reduction and Secondary Metabolism of the Marine Sponge-Associated Cyanobacterium Leptothoe.</title>
        <authorList>
            <person name="Konstantinou D."/>
            <person name="Popin R.V."/>
            <person name="Fewer D.P."/>
            <person name="Sivonen K."/>
            <person name="Gkelis S."/>
        </authorList>
    </citation>
    <scope>NUCLEOTIDE SEQUENCE [LARGE SCALE GENOMIC DNA]</scope>
    <source>
        <strain evidence="13 14">TAU-MAC 1615</strain>
    </source>
</reference>
<dbReference type="InterPro" id="IPR003018">
    <property type="entry name" value="GAF"/>
</dbReference>
<dbReference type="InterPro" id="IPR011006">
    <property type="entry name" value="CheY-like_superfamily"/>
</dbReference>
<keyword evidence="9" id="KW-0175">Coiled coil</keyword>
<feature type="domain" description="PAC" evidence="12">
    <location>
        <begin position="872"/>
        <end position="922"/>
    </location>
</feature>
<sequence>MKYHYAGSHRILVVDDTPSNLKLILATLSSAGYDVLTATSGAQALTVLQMKLPDLVLLDVHMPAMDGFETCRRIKANADTAHIPIIFLTAFTDTEKITAGFSLGAVDFMTKPVHSVELLARVKNHLKLHGLTQTLEQQVVERTTALQALEVRQRTLFDLSPIGLVLCRMDGSLVDVNAAYAAILGRTIGETLTLTIGDITPQTYAHDDRLQLENLKKMGRYGPYEKDYLHRDGHLVPVRLSGILIDQGGEQFIWSCVEDISDRKHIETEREQLFQELFRVNAKLKQANQKLENYSQTLEQRVDERTIALQESEQRLQTLVAGTAAITGKDFFPALVQHISSALEVSIALVTQFVDQELQSLAFMMDGELQPNFTYALSDTPCVKLATDYSYQCLQGLSQHFPNHPHRARGMDSYLGVALRDRQGQVLGSLCIFDRQPFQNPERAQQILNIFGSRAAAELERQRIEKALQNLVAGSAITAKADFFPVLVRYLTEALGVSHALMAERLGDEEIPLAYYADGKLMPPQSLPLLNTPSAEVYKHETYYCELTPCQTCAKLAQMGARSYLGVALKDRQGKAMGLLAIFHRQILSDPVHAEQILQVFAARAAAELERQRAENALQNLIAGTAALTGPDFFNALVCHIAEALHASHAFVTELVDDTKLNFVAAWGDGQHLPTEIVDIEGTTCAIAIRLGAYHCERDVIACFPQNPRLAPMGVESYMGVALKNRQGKSLGTLCIFSRQLIANAEHSLQILQVFAARAAAELERQRAEHAMEQLNRELERRVRDRTAQLTASEDRLKTLFDQSADAVFLLGEQQGFIDCNQAAVELLRYPSKAELLALNPLQISPERQPDGQRSSTKVKFMIEEAIQRCCFRFEWVHQRSDQEIFWAEITLTPIKYQDEIIFHCITRDISDRKQAEEKLRQSMAQLETSNNELEAFAYSISHDLRAPLRAINGFSQALLEDYGDLFDEEGQYFFERIRANTNRMGDLIDDLLRLSRVSRSELSYNTVDLSTLAQEVLHDLQKTEPERQVDISVTPGLQVFADTALMQVVLMNLLQNAWKFTHHHPTARIEFGILAAEAQDFPTPVYFVKDDGAGFDMAYSHKLFGVFQRLHSVEEFSGTGIGLATVQRAIHRHGGQVWADAGVEQGATFFFTIPNPSEQPLWTRGKNESDLKFS</sequence>
<evidence type="ECO:0000313" key="14">
    <source>
        <dbReference type="Proteomes" id="UP001196661"/>
    </source>
</evidence>
<keyword evidence="7" id="KW-0472">Membrane</keyword>
<dbReference type="RefSeq" id="WP_215618585.1">
    <property type="nucleotide sequence ID" value="NZ_JADOER010000009.1"/>
</dbReference>
<dbReference type="Pfam" id="PF13426">
    <property type="entry name" value="PAS_9"/>
    <property type="match status" value="2"/>
</dbReference>
<evidence type="ECO:0000256" key="7">
    <source>
        <dbReference type="ARBA" id="ARBA00023136"/>
    </source>
</evidence>
<dbReference type="SUPFAM" id="SSF55785">
    <property type="entry name" value="PYP-like sensor domain (PAS domain)"/>
    <property type="match status" value="2"/>
</dbReference>
<evidence type="ECO:0000256" key="4">
    <source>
        <dbReference type="ARBA" id="ARBA00022679"/>
    </source>
</evidence>
<dbReference type="SUPFAM" id="SSF52172">
    <property type="entry name" value="CheY-like"/>
    <property type="match status" value="1"/>
</dbReference>
<evidence type="ECO:0000313" key="13">
    <source>
        <dbReference type="EMBL" id="MBT9312693.1"/>
    </source>
</evidence>
<dbReference type="Pfam" id="PF01590">
    <property type="entry name" value="GAF"/>
    <property type="match status" value="3"/>
</dbReference>
<evidence type="ECO:0000259" key="12">
    <source>
        <dbReference type="PROSITE" id="PS50113"/>
    </source>
</evidence>
<dbReference type="InterPro" id="IPR036890">
    <property type="entry name" value="HATPase_C_sf"/>
</dbReference>
<feature type="domain" description="Response regulatory" evidence="11">
    <location>
        <begin position="10"/>
        <end position="126"/>
    </location>
</feature>
<comment type="catalytic activity">
    <reaction evidence="1">
        <text>ATP + protein L-histidine = ADP + protein N-phospho-L-histidine.</text>
        <dbReference type="EC" id="2.7.13.3"/>
    </reaction>
</comment>
<dbReference type="CDD" id="cd00130">
    <property type="entry name" value="PAS"/>
    <property type="match status" value="2"/>
</dbReference>
<dbReference type="InterPro" id="IPR035965">
    <property type="entry name" value="PAS-like_dom_sf"/>
</dbReference>
<keyword evidence="3 8" id="KW-0597">Phosphoprotein</keyword>
<dbReference type="Gene3D" id="3.40.50.2300">
    <property type="match status" value="1"/>
</dbReference>
<dbReference type="InterPro" id="IPR000014">
    <property type="entry name" value="PAS"/>
</dbReference>
<proteinExistence type="predicted"/>
<dbReference type="InterPro" id="IPR036097">
    <property type="entry name" value="HisK_dim/P_sf"/>
</dbReference>
<dbReference type="InterPro" id="IPR000700">
    <property type="entry name" value="PAS-assoc_C"/>
</dbReference>
<dbReference type="NCBIfam" id="TIGR00229">
    <property type="entry name" value="sensory_box"/>
    <property type="match status" value="2"/>
</dbReference>
<keyword evidence="6" id="KW-0902">Two-component regulatory system</keyword>
<keyword evidence="4" id="KW-0808">Transferase</keyword>
<dbReference type="PROSITE" id="PS50113">
    <property type="entry name" value="PAC"/>
    <property type="match status" value="1"/>
</dbReference>
<evidence type="ECO:0000256" key="1">
    <source>
        <dbReference type="ARBA" id="ARBA00000085"/>
    </source>
</evidence>
<dbReference type="InterPro" id="IPR005467">
    <property type="entry name" value="His_kinase_dom"/>
</dbReference>
<keyword evidence="14" id="KW-1185">Reference proteome</keyword>
<dbReference type="SMART" id="SM00091">
    <property type="entry name" value="PAS"/>
    <property type="match status" value="2"/>
</dbReference>
<name>A0ABS5Y4D1_9CYAN</name>
<evidence type="ECO:0000256" key="3">
    <source>
        <dbReference type="ARBA" id="ARBA00022553"/>
    </source>
</evidence>
<dbReference type="InterPro" id="IPR029016">
    <property type="entry name" value="GAF-like_dom_sf"/>
</dbReference>
<dbReference type="InterPro" id="IPR001789">
    <property type="entry name" value="Sig_transdc_resp-reg_receiver"/>
</dbReference>
<dbReference type="Gene3D" id="3.30.450.40">
    <property type="match status" value="3"/>
</dbReference>